<dbReference type="Proteomes" id="UP000231267">
    <property type="component" value="Unassembled WGS sequence"/>
</dbReference>
<evidence type="ECO:0000313" key="2">
    <source>
        <dbReference type="Proteomes" id="UP000231267"/>
    </source>
</evidence>
<dbReference type="AlphaFoldDB" id="A0A2J0LIS7"/>
<reference evidence="1 2" key="1">
    <citation type="submission" date="2017-09" db="EMBL/GenBank/DDBJ databases">
        <title>Depth-based differentiation of microbial function through sediment-hosted aquifers and enrichment of novel symbionts in the deep terrestrial subsurface.</title>
        <authorList>
            <person name="Probst A.J."/>
            <person name="Ladd B."/>
            <person name="Jarett J.K."/>
            <person name="Geller-Mcgrath D.E."/>
            <person name="Sieber C.M."/>
            <person name="Emerson J.B."/>
            <person name="Anantharaman K."/>
            <person name="Thomas B.C."/>
            <person name="Malmstrom R."/>
            <person name="Stieglmeier M."/>
            <person name="Klingl A."/>
            <person name="Woyke T."/>
            <person name="Ryan C.M."/>
            <person name="Banfield J.F."/>
        </authorList>
    </citation>
    <scope>NUCLEOTIDE SEQUENCE [LARGE SCALE GENOMIC DNA]</scope>
    <source>
        <strain evidence="1">CG12_big_fil_rev_8_21_14_0_65_43_15</strain>
    </source>
</reference>
<dbReference type="EMBL" id="PFGP01000030">
    <property type="protein sequence ID" value="PIW66754.1"/>
    <property type="molecule type" value="Genomic_DNA"/>
</dbReference>
<evidence type="ECO:0000313" key="1">
    <source>
        <dbReference type="EMBL" id="PIW66754.1"/>
    </source>
</evidence>
<protein>
    <submittedName>
        <fullName evidence="1">Uncharacterized protein</fullName>
    </submittedName>
</protein>
<sequence>MSYQHNDLAAGRWKEFSFVEQMADIGSEVERALNWRVKNNAAYSQKAFERALELIDLTLDSVKGFARLKEVARLREFLVDYFFGKNEFKATDILWRKYFLCFACAANK</sequence>
<proteinExistence type="predicted"/>
<name>A0A2J0LIS7_9BACT</name>
<organism evidence="1 2">
    <name type="scientific">Candidatus Taenaricola geysiri</name>
    <dbReference type="NCBI Taxonomy" id="1974752"/>
    <lineage>
        <taxon>Bacteria</taxon>
        <taxon>Pseudomonadati</taxon>
        <taxon>Candidatus Omnitrophota</taxon>
        <taxon>Candidatus Taenaricola</taxon>
    </lineage>
</organism>
<gene>
    <name evidence="1" type="ORF">COW11_01515</name>
</gene>
<accession>A0A2J0LIS7</accession>
<comment type="caution">
    <text evidence="1">The sequence shown here is derived from an EMBL/GenBank/DDBJ whole genome shotgun (WGS) entry which is preliminary data.</text>
</comment>